<keyword evidence="6" id="KW-1185">Reference proteome</keyword>
<accession>A0AAN7CC73</accession>
<sequence>MSGSQNTGQGEQGDGWHSVYTPNDLLDWLEAHNENEERDEDEEDDDDSGGNGIEVEVVLEEVVDEAEDNGESSHGSHGGGGGEVVGEPQTRLLRIGGGGPFLTQREFLALLRGQYINPTIVDDDEGGGQRFAWNIGGFDGAKAFPKVPSDEGRKLMESGVFGAYDIRAHSHKALLSRRLLERELGLNGPLGQKINRGLMAQSMIPSSKPEMVIHYDDPVCCGQFSDDGNFFYACDFKVRMYDTSSPYSWKHYKTVKYPFGQWTMTDADLSPDNKWLAFSSLQPTVGIASTDPNDTGEPYSLDLAEDANAGHLESMFGGFAIFSVRFSGDGRHIVAGTGHNSIVVYDIERRKSVHHVVGHRDDVNAVCFADKSSPHILYSGSDDCTIKVWDTRSMGDGREAGAFVGHTEGLTYIDTKGDGRYVLSNGKDQSMKLWDLRMAMSTARFEELDPTACTRNRDYEYDYRWQDYEDYQWFQHPHDNSLVTFRGHKVQRTLIRCHFSPPNSTDSHYVYSGSHDGFVYVWNLDATLAAKIDVKSATKGGPQPRTTNRRHRLHHRNAHGWEALVRDVGWHPNAPMLVASSWSGPSMDGGTASLHAFNENESDEGDPAMGVSVNEKLRAYRL</sequence>
<dbReference type="PANTHER" id="PTHR19847:SF7">
    <property type="entry name" value="DDB1- AND CUL4-ASSOCIATED FACTOR 11"/>
    <property type="match status" value="1"/>
</dbReference>
<proteinExistence type="predicted"/>
<dbReference type="InterPro" id="IPR015943">
    <property type="entry name" value="WD40/YVTN_repeat-like_dom_sf"/>
</dbReference>
<evidence type="ECO:0000256" key="2">
    <source>
        <dbReference type="ARBA" id="ARBA00022737"/>
    </source>
</evidence>
<dbReference type="InterPro" id="IPR019775">
    <property type="entry name" value="WD40_repeat_CS"/>
</dbReference>
<name>A0AAN7CC73_9PEZI</name>
<dbReference type="PROSITE" id="PS50082">
    <property type="entry name" value="WD_REPEATS_2"/>
    <property type="match status" value="2"/>
</dbReference>
<protein>
    <submittedName>
        <fullName evidence="5">LEC14B protein</fullName>
    </submittedName>
</protein>
<evidence type="ECO:0000313" key="5">
    <source>
        <dbReference type="EMBL" id="KAK4239339.1"/>
    </source>
</evidence>
<keyword evidence="2" id="KW-0677">Repeat</keyword>
<dbReference type="EMBL" id="MU860066">
    <property type="protein sequence ID" value="KAK4239339.1"/>
    <property type="molecule type" value="Genomic_DNA"/>
</dbReference>
<dbReference type="Pfam" id="PF00400">
    <property type="entry name" value="WD40"/>
    <property type="match status" value="5"/>
</dbReference>
<reference evidence="5" key="2">
    <citation type="submission" date="2023-05" db="EMBL/GenBank/DDBJ databases">
        <authorList>
            <consortium name="Lawrence Berkeley National Laboratory"/>
            <person name="Steindorff A."/>
            <person name="Hensen N."/>
            <person name="Bonometti L."/>
            <person name="Westerberg I."/>
            <person name="Brannstrom I.O."/>
            <person name="Guillou S."/>
            <person name="Cros-Aarteil S."/>
            <person name="Calhoun S."/>
            <person name="Haridas S."/>
            <person name="Kuo A."/>
            <person name="Mondo S."/>
            <person name="Pangilinan J."/>
            <person name="Riley R."/>
            <person name="Labutti K."/>
            <person name="Andreopoulos B."/>
            <person name="Lipzen A."/>
            <person name="Chen C."/>
            <person name="Yanf M."/>
            <person name="Daum C."/>
            <person name="Ng V."/>
            <person name="Clum A."/>
            <person name="Ohm R."/>
            <person name="Martin F."/>
            <person name="Silar P."/>
            <person name="Natvig D."/>
            <person name="Lalanne C."/>
            <person name="Gautier V."/>
            <person name="Ament-Velasquez S.L."/>
            <person name="Kruys A."/>
            <person name="Hutchinson M.I."/>
            <person name="Powell A.J."/>
            <person name="Barry K."/>
            <person name="Miller A.N."/>
            <person name="Grigoriev I.V."/>
            <person name="Debuchy R."/>
            <person name="Gladieux P."/>
            <person name="Thoren M.H."/>
            <person name="Johannesson H."/>
        </authorList>
    </citation>
    <scope>NUCLEOTIDE SEQUENCE</scope>
    <source>
        <strain evidence="5">CBS 532.94</strain>
    </source>
</reference>
<dbReference type="InterPro" id="IPR001680">
    <property type="entry name" value="WD40_rpt"/>
</dbReference>
<feature type="region of interest" description="Disordered" evidence="4">
    <location>
        <begin position="65"/>
        <end position="86"/>
    </location>
</feature>
<gene>
    <name evidence="5" type="ORF">C8A03DRAFT_43029</name>
</gene>
<evidence type="ECO:0000256" key="1">
    <source>
        <dbReference type="ARBA" id="ARBA00022574"/>
    </source>
</evidence>
<dbReference type="InterPro" id="IPR051859">
    <property type="entry name" value="DCAF"/>
</dbReference>
<dbReference type="GO" id="GO:0043161">
    <property type="term" value="P:proteasome-mediated ubiquitin-dependent protein catabolic process"/>
    <property type="evidence" value="ECO:0007669"/>
    <property type="project" value="TreeGrafter"/>
</dbReference>
<dbReference type="Proteomes" id="UP001303760">
    <property type="component" value="Unassembled WGS sequence"/>
</dbReference>
<feature type="compositionally biased region" description="Acidic residues" evidence="4">
    <location>
        <begin position="36"/>
        <end position="48"/>
    </location>
</feature>
<dbReference type="PROSITE" id="PS50294">
    <property type="entry name" value="WD_REPEATS_REGION"/>
    <property type="match status" value="2"/>
</dbReference>
<evidence type="ECO:0000313" key="6">
    <source>
        <dbReference type="Proteomes" id="UP001303760"/>
    </source>
</evidence>
<evidence type="ECO:0000256" key="3">
    <source>
        <dbReference type="PROSITE-ProRule" id="PRU00221"/>
    </source>
</evidence>
<feature type="region of interest" description="Disordered" evidence="4">
    <location>
        <begin position="590"/>
        <end position="609"/>
    </location>
</feature>
<feature type="repeat" description="WD" evidence="3">
    <location>
        <begin position="403"/>
        <end position="444"/>
    </location>
</feature>
<dbReference type="InterPro" id="IPR020472">
    <property type="entry name" value="WD40_PAC1"/>
</dbReference>
<dbReference type="FunFam" id="2.130.10.10:FF:000733">
    <property type="entry name" value="WD40 repeat-like protein"/>
    <property type="match status" value="1"/>
</dbReference>
<keyword evidence="1 3" id="KW-0853">WD repeat</keyword>
<dbReference type="Gene3D" id="2.130.10.10">
    <property type="entry name" value="YVTN repeat-like/Quinoprotein amine dehydrogenase"/>
    <property type="match status" value="2"/>
</dbReference>
<feature type="repeat" description="WD" evidence="3">
    <location>
        <begin position="356"/>
        <end position="393"/>
    </location>
</feature>
<dbReference type="SUPFAM" id="SSF50978">
    <property type="entry name" value="WD40 repeat-like"/>
    <property type="match status" value="1"/>
</dbReference>
<evidence type="ECO:0000256" key="4">
    <source>
        <dbReference type="SAM" id="MobiDB-lite"/>
    </source>
</evidence>
<dbReference type="PANTHER" id="PTHR19847">
    <property type="entry name" value="DDB1- AND CUL4-ASSOCIATED FACTOR 11"/>
    <property type="match status" value="1"/>
</dbReference>
<dbReference type="PRINTS" id="PR00320">
    <property type="entry name" value="GPROTEINBRPT"/>
</dbReference>
<dbReference type="InterPro" id="IPR036322">
    <property type="entry name" value="WD40_repeat_dom_sf"/>
</dbReference>
<comment type="caution">
    <text evidence="5">The sequence shown here is derived from an EMBL/GenBank/DDBJ whole genome shotgun (WGS) entry which is preliminary data.</text>
</comment>
<reference evidence="5" key="1">
    <citation type="journal article" date="2023" name="Mol. Phylogenet. Evol.">
        <title>Genome-scale phylogeny and comparative genomics of the fungal order Sordariales.</title>
        <authorList>
            <person name="Hensen N."/>
            <person name="Bonometti L."/>
            <person name="Westerberg I."/>
            <person name="Brannstrom I.O."/>
            <person name="Guillou S."/>
            <person name="Cros-Aarteil S."/>
            <person name="Calhoun S."/>
            <person name="Haridas S."/>
            <person name="Kuo A."/>
            <person name="Mondo S."/>
            <person name="Pangilinan J."/>
            <person name="Riley R."/>
            <person name="LaButti K."/>
            <person name="Andreopoulos B."/>
            <person name="Lipzen A."/>
            <person name="Chen C."/>
            <person name="Yan M."/>
            <person name="Daum C."/>
            <person name="Ng V."/>
            <person name="Clum A."/>
            <person name="Steindorff A."/>
            <person name="Ohm R.A."/>
            <person name="Martin F."/>
            <person name="Silar P."/>
            <person name="Natvig D.O."/>
            <person name="Lalanne C."/>
            <person name="Gautier V."/>
            <person name="Ament-Velasquez S.L."/>
            <person name="Kruys A."/>
            <person name="Hutchinson M.I."/>
            <person name="Powell A.J."/>
            <person name="Barry K."/>
            <person name="Miller A.N."/>
            <person name="Grigoriev I.V."/>
            <person name="Debuchy R."/>
            <person name="Gladieux P."/>
            <person name="Hiltunen Thoren M."/>
            <person name="Johannesson H."/>
        </authorList>
    </citation>
    <scope>NUCLEOTIDE SEQUENCE</scope>
    <source>
        <strain evidence="5">CBS 532.94</strain>
    </source>
</reference>
<dbReference type="AlphaFoldDB" id="A0AAN7CC73"/>
<dbReference type="PROSITE" id="PS00678">
    <property type="entry name" value="WD_REPEATS_1"/>
    <property type="match status" value="1"/>
</dbReference>
<organism evidence="5 6">
    <name type="scientific">Achaetomium macrosporum</name>
    <dbReference type="NCBI Taxonomy" id="79813"/>
    <lineage>
        <taxon>Eukaryota</taxon>
        <taxon>Fungi</taxon>
        <taxon>Dikarya</taxon>
        <taxon>Ascomycota</taxon>
        <taxon>Pezizomycotina</taxon>
        <taxon>Sordariomycetes</taxon>
        <taxon>Sordariomycetidae</taxon>
        <taxon>Sordariales</taxon>
        <taxon>Chaetomiaceae</taxon>
        <taxon>Achaetomium</taxon>
    </lineage>
</organism>
<dbReference type="SMART" id="SM00320">
    <property type="entry name" value="WD40"/>
    <property type="match status" value="5"/>
</dbReference>
<feature type="region of interest" description="Disordered" evidence="4">
    <location>
        <begin position="1"/>
        <end position="52"/>
    </location>
</feature>
<dbReference type="GO" id="GO:0080008">
    <property type="term" value="C:Cul4-RING E3 ubiquitin ligase complex"/>
    <property type="evidence" value="ECO:0007669"/>
    <property type="project" value="TreeGrafter"/>
</dbReference>